<reference evidence="2 3" key="1">
    <citation type="submission" date="2023-11" db="EMBL/GenBank/DDBJ databases">
        <title>Actinomadura monticuli sp. nov., isolated from volcanic ash.</title>
        <authorList>
            <person name="Lee S.D."/>
            <person name="Yang H."/>
            <person name="Kim I.S."/>
        </authorList>
    </citation>
    <scope>NUCLEOTIDE SEQUENCE [LARGE SCALE GENOMIC DNA]</scope>
    <source>
        <strain evidence="2 3">DLS-62</strain>
    </source>
</reference>
<sequence>MKTQDVSAMQRRKGRRGGVIGGQSVEVVLVAARWRKSSQSDDTGGQCVEVSSMVPLPLAEWRKSSKSDKTDACVEVADMSAAVAVRDSKDPDGPKLVFGSAAWEAFASQVKSGTLDLA</sequence>
<keyword evidence="3" id="KW-1185">Reference proteome</keyword>
<protein>
    <submittedName>
        <fullName evidence="2">DUF397 domain-containing protein</fullName>
    </submittedName>
</protein>
<organism evidence="2 3">
    <name type="scientific">Actinomadura monticuli</name>
    <dbReference type="NCBI Taxonomy" id="3097367"/>
    <lineage>
        <taxon>Bacteria</taxon>
        <taxon>Bacillati</taxon>
        <taxon>Actinomycetota</taxon>
        <taxon>Actinomycetes</taxon>
        <taxon>Streptosporangiales</taxon>
        <taxon>Thermomonosporaceae</taxon>
        <taxon>Actinomadura</taxon>
    </lineage>
</organism>
<evidence type="ECO:0000313" key="3">
    <source>
        <dbReference type="Proteomes" id="UP001569963"/>
    </source>
</evidence>
<dbReference type="InterPro" id="IPR007278">
    <property type="entry name" value="DUF397"/>
</dbReference>
<proteinExistence type="predicted"/>
<accession>A0ABV4QFL3</accession>
<comment type="caution">
    <text evidence="2">The sequence shown here is derived from an EMBL/GenBank/DDBJ whole genome shotgun (WGS) entry which is preliminary data.</text>
</comment>
<evidence type="ECO:0000259" key="1">
    <source>
        <dbReference type="Pfam" id="PF04149"/>
    </source>
</evidence>
<name>A0ABV4QFL3_9ACTN</name>
<gene>
    <name evidence="2" type="ORF">SM611_23805</name>
</gene>
<feature type="domain" description="DUF397" evidence="1">
    <location>
        <begin position="32"/>
        <end position="50"/>
    </location>
</feature>
<dbReference type="EMBL" id="JAXCEI010000010">
    <property type="protein sequence ID" value="MFA1541968.1"/>
    <property type="molecule type" value="Genomic_DNA"/>
</dbReference>
<dbReference type="RefSeq" id="WP_371952121.1">
    <property type="nucleotide sequence ID" value="NZ_JAXCEI010000010.1"/>
</dbReference>
<dbReference type="Proteomes" id="UP001569963">
    <property type="component" value="Unassembled WGS sequence"/>
</dbReference>
<feature type="domain" description="DUF397" evidence="1">
    <location>
        <begin position="59"/>
        <end position="111"/>
    </location>
</feature>
<dbReference type="Pfam" id="PF04149">
    <property type="entry name" value="DUF397"/>
    <property type="match status" value="2"/>
</dbReference>
<evidence type="ECO:0000313" key="2">
    <source>
        <dbReference type="EMBL" id="MFA1541968.1"/>
    </source>
</evidence>